<dbReference type="InterPro" id="IPR041657">
    <property type="entry name" value="HTH_17"/>
</dbReference>
<dbReference type="InterPro" id="IPR009061">
    <property type="entry name" value="DNA-bd_dom_put_sf"/>
</dbReference>
<sequence>MERHTTEPTALYSTDTVCKMLDVSRQFIYEAVAKGDFPKPIKIGRLNRYKAAEIHAYIQAKMNQ</sequence>
<name>A0A849CJV1_PASMD</name>
<dbReference type="AlphaFoldDB" id="A0A849CJV1"/>
<dbReference type="Gene3D" id="1.10.238.160">
    <property type="match status" value="1"/>
</dbReference>
<evidence type="ECO:0000313" key="2">
    <source>
        <dbReference type="EMBL" id="NNI78586.1"/>
    </source>
</evidence>
<evidence type="ECO:0000313" key="3">
    <source>
        <dbReference type="Proteomes" id="UP000540079"/>
    </source>
</evidence>
<accession>A0A849CJV1</accession>
<protein>
    <submittedName>
        <fullName evidence="2">DNA-binding protein</fullName>
    </submittedName>
</protein>
<dbReference type="Proteomes" id="UP000540079">
    <property type="component" value="Unassembled WGS sequence"/>
</dbReference>
<reference evidence="2 3" key="1">
    <citation type="journal article" date="2018" name="Front. Microbiol.">
        <title>Genetic and Phylogenetic Characteristics of Pasteurella multocida Isolates From Different Host Species.</title>
        <authorList>
            <person name="Peng Z."/>
            <person name="Liang W."/>
            <person name="Wang F."/>
            <person name="Xu Z."/>
            <person name="Xie Z."/>
            <person name="Lian Z."/>
            <person name="Hua L."/>
            <person name="Zhou R."/>
            <person name="Chen H."/>
            <person name="Wu B."/>
        </authorList>
    </citation>
    <scope>NUCLEOTIDE SEQUENCE [LARGE SCALE GENOMIC DNA]</scope>
    <source>
        <strain evidence="2 3">HNA06</strain>
    </source>
</reference>
<feature type="domain" description="Helix-turn-helix" evidence="1">
    <location>
        <begin position="11"/>
        <end position="61"/>
    </location>
</feature>
<gene>
    <name evidence="2" type="ORF">C2800_03970</name>
</gene>
<dbReference type="SUPFAM" id="SSF46955">
    <property type="entry name" value="Putative DNA-binding domain"/>
    <property type="match status" value="1"/>
</dbReference>
<dbReference type="EMBL" id="PPVL01000003">
    <property type="protein sequence ID" value="NNI78586.1"/>
    <property type="molecule type" value="Genomic_DNA"/>
</dbReference>
<dbReference type="GO" id="GO:0003677">
    <property type="term" value="F:DNA binding"/>
    <property type="evidence" value="ECO:0007669"/>
    <property type="project" value="UniProtKB-KW"/>
</dbReference>
<dbReference type="InterPro" id="IPR010093">
    <property type="entry name" value="SinI_DNA-bd"/>
</dbReference>
<organism evidence="2 3">
    <name type="scientific">Pasteurella multocida</name>
    <dbReference type="NCBI Taxonomy" id="747"/>
    <lineage>
        <taxon>Bacteria</taxon>
        <taxon>Pseudomonadati</taxon>
        <taxon>Pseudomonadota</taxon>
        <taxon>Gammaproteobacteria</taxon>
        <taxon>Pasteurellales</taxon>
        <taxon>Pasteurellaceae</taxon>
        <taxon>Pasteurella</taxon>
    </lineage>
</organism>
<proteinExistence type="predicted"/>
<keyword evidence="2" id="KW-0238">DNA-binding</keyword>
<dbReference type="RefSeq" id="WP_014667887.1">
    <property type="nucleotide sequence ID" value="NZ_CP030096.1"/>
</dbReference>
<evidence type="ECO:0000259" key="1">
    <source>
        <dbReference type="Pfam" id="PF12728"/>
    </source>
</evidence>
<dbReference type="NCBIfam" id="TIGR01764">
    <property type="entry name" value="excise"/>
    <property type="match status" value="1"/>
</dbReference>
<dbReference type="Pfam" id="PF12728">
    <property type="entry name" value="HTH_17"/>
    <property type="match status" value="1"/>
</dbReference>
<comment type="caution">
    <text evidence="2">The sequence shown here is derived from an EMBL/GenBank/DDBJ whole genome shotgun (WGS) entry which is preliminary data.</text>
</comment>